<keyword evidence="3" id="KW-0336">GPI-anchor</keyword>
<comment type="subcellular location">
    <subcellularLocation>
        <location evidence="1">Cell membrane</location>
        <topology evidence="1">Lipid-anchor</topology>
        <topology evidence="1">GPI-anchor</topology>
    </subcellularLocation>
</comment>
<dbReference type="EMBL" id="MU129083">
    <property type="protein sequence ID" value="KAF9507332.1"/>
    <property type="molecule type" value="Genomic_DNA"/>
</dbReference>
<dbReference type="Pfam" id="PF20238">
    <property type="entry name" value="BIM1-like_dom"/>
    <property type="match status" value="1"/>
</dbReference>
<dbReference type="PANTHER" id="PTHR34992">
    <property type="entry name" value="HYPHAL ANASTAMOSIS-7 PROTEIN"/>
    <property type="match status" value="1"/>
</dbReference>
<keyword evidence="12" id="KW-1185">Reference proteome</keyword>
<feature type="domain" description="Copper acquisition factor BIM1-like" evidence="10">
    <location>
        <begin position="17"/>
        <end position="202"/>
    </location>
</feature>
<evidence type="ECO:0000313" key="11">
    <source>
        <dbReference type="EMBL" id="KAF9507332.1"/>
    </source>
</evidence>
<evidence type="ECO:0000256" key="6">
    <source>
        <dbReference type="ARBA" id="ARBA00023180"/>
    </source>
</evidence>
<evidence type="ECO:0000256" key="1">
    <source>
        <dbReference type="ARBA" id="ARBA00004609"/>
    </source>
</evidence>
<evidence type="ECO:0000256" key="8">
    <source>
        <dbReference type="SAM" id="MobiDB-lite"/>
    </source>
</evidence>
<feature type="chain" id="PRO_5040317797" description="Copper acquisition factor BIM1-like domain-containing protein" evidence="9">
    <location>
        <begin position="19"/>
        <end position="256"/>
    </location>
</feature>
<evidence type="ECO:0000256" key="5">
    <source>
        <dbReference type="ARBA" id="ARBA00023136"/>
    </source>
</evidence>
<evidence type="ECO:0000256" key="4">
    <source>
        <dbReference type="ARBA" id="ARBA00022729"/>
    </source>
</evidence>
<evidence type="ECO:0000256" key="2">
    <source>
        <dbReference type="ARBA" id="ARBA00022475"/>
    </source>
</evidence>
<dbReference type="PROSITE" id="PS51257">
    <property type="entry name" value="PROKAR_LIPOPROTEIN"/>
    <property type="match status" value="1"/>
</dbReference>
<gene>
    <name evidence="11" type="ORF">BS47DRAFT_1398686</name>
</gene>
<accession>A0A9P6AKN9</accession>
<dbReference type="GO" id="GO:0098552">
    <property type="term" value="C:side of membrane"/>
    <property type="evidence" value="ECO:0007669"/>
    <property type="project" value="UniProtKB-KW"/>
</dbReference>
<keyword evidence="6" id="KW-0325">Glycoprotein</keyword>
<protein>
    <recommendedName>
        <fullName evidence="10">Copper acquisition factor BIM1-like domain-containing protein</fullName>
    </recommendedName>
</protein>
<dbReference type="PANTHER" id="PTHR34992:SF11">
    <property type="entry name" value="COPPER ACQUISITION FACTOR BIM1-LIKE DOMAIN-CONTAINING PROTEIN"/>
    <property type="match status" value="1"/>
</dbReference>
<evidence type="ECO:0000313" key="12">
    <source>
        <dbReference type="Proteomes" id="UP000886523"/>
    </source>
</evidence>
<dbReference type="InterPro" id="IPR046530">
    <property type="entry name" value="BIM1-like_dom"/>
</dbReference>
<name>A0A9P6AKN9_9AGAM</name>
<keyword evidence="4 9" id="KW-0732">Signal</keyword>
<reference evidence="11" key="1">
    <citation type="journal article" date="2020" name="Nat. Commun.">
        <title>Large-scale genome sequencing of mycorrhizal fungi provides insights into the early evolution of symbiotic traits.</title>
        <authorList>
            <person name="Miyauchi S."/>
            <person name="Kiss E."/>
            <person name="Kuo A."/>
            <person name="Drula E."/>
            <person name="Kohler A."/>
            <person name="Sanchez-Garcia M."/>
            <person name="Morin E."/>
            <person name="Andreopoulos B."/>
            <person name="Barry K.W."/>
            <person name="Bonito G."/>
            <person name="Buee M."/>
            <person name="Carver A."/>
            <person name="Chen C."/>
            <person name="Cichocki N."/>
            <person name="Clum A."/>
            <person name="Culley D."/>
            <person name="Crous P.W."/>
            <person name="Fauchery L."/>
            <person name="Girlanda M."/>
            <person name="Hayes R.D."/>
            <person name="Keri Z."/>
            <person name="LaButti K."/>
            <person name="Lipzen A."/>
            <person name="Lombard V."/>
            <person name="Magnuson J."/>
            <person name="Maillard F."/>
            <person name="Murat C."/>
            <person name="Nolan M."/>
            <person name="Ohm R.A."/>
            <person name="Pangilinan J."/>
            <person name="Pereira M.F."/>
            <person name="Perotto S."/>
            <person name="Peter M."/>
            <person name="Pfister S."/>
            <person name="Riley R."/>
            <person name="Sitrit Y."/>
            <person name="Stielow J.B."/>
            <person name="Szollosi G."/>
            <person name="Zifcakova L."/>
            <person name="Stursova M."/>
            <person name="Spatafora J.W."/>
            <person name="Tedersoo L."/>
            <person name="Vaario L.M."/>
            <person name="Yamada A."/>
            <person name="Yan M."/>
            <person name="Wang P."/>
            <person name="Xu J."/>
            <person name="Bruns T."/>
            <person name="Baldrian P."/>
            <person name="Vilgalys R."/>
            <person name="Dunand C."/>
            <person name="Henrissat B."/>
            <person name="Grigoriev I.V."/>
            <person name="Hibbett D."/>
            <person name="Nagy L.G."/>
            <person name="Martin F.M."/>
        </authorList>
    </citation>
    <scope>NUCLEOTIDE SEQUENCE</scope>
    <source>
        <strain evidence="11">UP504</strain>
    </source>
</reference>
<comment type="caution">
    <text evidence="11">The sequence shown here is derived from an EMBL/GenBank/DDBJ whole genome shotgun (WGS) entry which is preliminary data.</text>
</comment>
<dbReference type="AlphaFoldDB" id="A0A9P6AKN9"/>
<sequence length="256" mass="26583">MVSAKILALSAFTAACQAHFTLDYPWTRGFSDVNALSLYPWELQINHTMACSIGLRISSTMCVNNTRTPFPLSGGFIEYSSYHSTADSIAAVSFSSDPTTLSNFNTTPSGVTYGLLLPSWSTTVQGSFCVHVNVSSLGVSAATDGSNATILMIYNGGDGVLHQAWVLFFLMSVRVLRMGHQCSDVVLLANYTIPSSISCTSSGSITGGSTTPGSPSATSKGAPLNPTSNPHSAGSASASVNGFLAAIGLVVTALFV</sequence>
<feature type="compositionally biased region" description="Low complexity" evidence="8">
    <location>
        <begin position="201"/>
        <end position="219"/>
    </location>
</feature>
<dbReference type="CDD" id="cd21176">
    <property type="entry name" value="LPMO_auxiliary-like"/>
    <property type="match status" value="1"/>
</dbReference>
<keyword evidence="7" id="KW-0449">Lipoprotein</keyword>
<evidence type="ECO:0000256" key="7">
    <source>
        <dbReference type="ARBA" id="ARBA00023288"/>
    </source>
</evidence>
<dbReference type="InterPro" id="IPR046936">
    <property type="entry name" value="BIM1-like"/>
</dbReference>
<proteinExistence type="predicted"/>
<evidence type="ECO:0000259" key="10">
    <source>
        <dbReference type="Pfam" id="PF20238"/>
    </source>
</evidence>
<evidence type="ECO:0000256" key="3">
    <source>
        <dbReference type="ARBA" id="ARBA00022622"/>
    </source>
</evidence>
<keyword evidence="2" id="KW-1003">Cell membrane</keyword>
<dbReference type="GO" id="GO:0005886">
    <property type="term" value="C:plasma membrane"/>
    <property type="evidence" value="ECO:0007669"/>
    <property type="project" value="UniProtKB-SubCell"/>
</dbReference>
<feature type="signal peptide" evidence="9">
    <location>
        <begin position="1"/>
        <end position="18"/>
    </location>
</feature>
<dbReference type="Proteomes" id="UP000886523">
    <property type="component" value="Unassembled WGS sequence"/>
</dbReference>
<keyword evidence="5" id="KW-0472">Membrane</keyword>
<organism evidence="11 12">
    <name type="scientific">Hydnum rufescens UP504</name>
    <dbReference type="NCBI Taxonomy" id="1448309"/>
    <lineage>
        <taxon>Eukaryota</taxon>
        <taxon>Fungi</taxon>
        <taxon>Dikarya</taxon>
        <taxon>Basidiomycota</taxon>
        <taxon>Agaricomycotina</taxon>
        <taxon>Agaricomycetes</taxon>
        <taxon>Cantharellales</taxon>
        <taxon>Hydnaceae</taxon>
        <taxon>Hydnum</taxon>
    </lineage>
</organism>
<dbReference type="OrthoDB" id="2146436at2759"/>
<evidence type="ECO:0000256" key="9">
    <source>
        <dbReference type="SAM" id="SignalP"/>
    </source>
</evidence>
<feature type="region of interest" description="Disordered" evidence="8">
    <location>
        <begin position="201"/>
        <end position="233"/>
    </location>
</feature>